<protein>
    <submittedName>
        <fullName evidence="1">Uncharacterized protein</fullName>
    </submittedName>
</protein>
<gene>
    <name evidence="1" type="ORF">GCM10009545_09370</name>
</gene>
<organism evidence="1 2">
    <name type="scientific">Saccharopolyspora thermophila</name>
    <dbReference type="NCBI Taxonomy" id="89367"/>
    <lineage>
        <taxon>Bacteria</taxon>
        <taxon>Bacillati</taxon>
        <taxon>Actinomycetota</taxon>
        <taxon>Actinomycetes</taxon>
        <taxon>Pseudonocardiales</taxon>
        <taxon>Pseudonocardiaceae</taxon>
        <taxon>Saccharopolyspora</taxon>
    </lineage>
</organism>
<accession>A0ABN1C151</accession>
<proteinExistence type="predicted"/>
<sequence length="177" mass="19882">MLAQLALDFFYVEPALAACCDNSRSNHALPHPASDRLTRYSELARHFRAGYETRGIGHDLKLRTSDQTVFPNVTVETNESNERFGRNESYVPVVPTQEAKMNRAAWVYGIQGLIYVWTGGEAVQVFGFTEYVRRLAGEVTDAHPFAVVPVRGFTSLDAFHAWCERGPGQQSERRCLA</sequence>
<name>A0ABN1C151_9PSEU</name>
<evidence type="ECO:0000313" key="2">
    <source>
        <dbReference type="Proteomes" id="UP001500220"/>
    </source>
</evidence>
<reference evidence="1 2" key="1">
    <citation type="journal article" date="2019" name="Int. J. Syst. Evol. Microbiol.">
        <title>The Global Catalogue of Microorganisms (GCM) 10K type strain sequencing project: providing services to taxonomists for standard genome sequencing and annotation.</title>
        <authorList>
            <consortium name="The Broad Institute Genomics Platform"/>
            <consortium name="The Broad Institute Genome Sequencing Center for Infectious Disease"/>
            <person name="Wu L."/>
            <person name="Ma J."/>
        </authorList>
    </citation>
    <scope>NUCLEOTIDE SEQUENCE [LARGE SCALE GENOMIC DNA]</scope>
    <source>
        <strain evidence="1 2">JCM 10664</strain>
    </source>
</reference>
<evidence type="ECO:0000313" key="1">
    <source>
        <dbReference type="EMBL" id="GAA0509394.1"/>
    </source>
</evidence>
<dbReference type="Proteomes" id="UP001500220">
    <property type="component" value="Unassembled WGS sequence"/>
</dbReference>
<comment type="caution">
    <text evidence="1">The sequence shown here is derived from an EMBL/GenBank/DDBJ whole genome shotgun (WGS) entry which is preliminary data.</text>
</comment>
<keyword evidence="2" id="KW-1185">Reference proteome</keyword>
<dbReference type="EMBL" id="BAAAHC010000003">
    <property type="protein sequence ID" value="GAA0509394.1"/>
    <property type="molecule type" value="Genomic_DNA"/>
</dbReference>